<dbReference type="InterPro" id="IPR016169">
    <property type="entry name" value="FAD-bd_PCMH_sub2"/>
</dbReference>
<evidence type="ECO:0000256" key="1">
    <source>
        <dbReference type="ARBA" id="ARBA00008000"/>
    </source>
</evidence>
<name>A0ABW0N8G6_9BURK</name>
<dbReference type="Gene3D" id="3.40.462.10">
    <property type="entry name" value="FAD-linked oxidases, C-terminal domain"/>
    <property type="match status" value="1"/>
</dbReference>
<organism evidence="5 6">
    <name type="scientific">Caenimonas terrae</name>
    <dbReference type="NCBI Taxonomy" id="696074"/>
    <lineage>
        <taxon>Bacteria</taxon>
        <taxon>Pseudomonadati</taxon>
        <taxon>Pseudomonadota</taxon>
        <taxon>Betaproteobacteria</taxon>
        <taxon>Burkholderiales</taxon>
        <taxon>Comamonadaceae</taxon>
        <taxon>Caenimonas</taxon>
    </lineage>
</organism>
<dbReference type="SUPFAM" id="SSF55103">
    <property type="entry name" value="FAD-linked oxidases, C-terminal domain"/>
    <property type="match status" value="1"/>
</dbReference>
<dbReference type="PROSITE" id="PS51387">
    <property type="entry name" value="FAD_PCMH"/>
    <property type="match status" value="1"/>
</dbReference>
<dbReference type="Gene3D" id="3.30.465.10">
    <property type="match status" value="1"/>
</dbReference>
<reference evidence="6" key="1">
    <citation type="journal article" date="2019" name="Int. J. Syst. Evol. Microbiol.">
        <title>The Global Catalogue of Microorganisms (GCM) 10K type strain sequencing project: providing services to taxonomists for standard genome sequencing and annotation.</title>
        <authorList>
            <consortium name="The Broad Institute Genomics Platform"/>
            <consortium name="The Broad Institute Genome Sequencing Center for Infectious Disease"/>
            <person name="Wu L."/>
            <person name="Ma J."/>
        </authorList>
    </citation>
    <scope>NUCLEOTIDE SEQUENCE [LARGE SCALE GENOMIC DNA]</scope>
    <source>
        <strain evidence="6">CCUG 57401</strain>
    </source>
</reference>
<dbReference type="InterPro" id="IPR036318">
    <property type="entry name" value="FAD-bd_PCMH-like_sf"/>
</dbReference>
<sequence>MLEQPLRTAGLGGAMAAWRTAIGAAHVRDEAELLETAAATTFATDNPPLAIISPADTAGVSACVKVAARFGVPLYPISRGKNWGLGGRVPSGGPAALLDLSRMDGILDYDATLGTLTLEPGVTFRQVYEFLTRQSSPFWLAPIGGSDYSSVMGNALERGEGIGPLGERSNHVAGLEVVTADGEIIRTGFSRFDGARTAALSRNGVGPSLDGLFAQSNLGVVTRMSVWLGKQPVHQTRFRCRFASPAALAKGLDALRELHHQRVLTDCGFTVWNLYKYLALQGRYPWARTGGATPFRLVARGEPEPSFCGGHLHAGSEAIGAASREALELALAPHCDDLKFEVIDAAMRVADPSLDCAFPNPVNLRTAYWRMRDVAAGPDPERDRCGIVWLCPAFPFDGAVVAAAMQKLAEIGFAHKLEAHVGLSAMSPRLTHAYVSLMYDRTVAGEDERAMACHDAMLEWLMEQGLPPYRLGIHSMRVLGTRDGPFERLLRGLRSHLDPQGILAPGRYVD</sequence>
<accession>A0ABW0N8G6</accession>
<dbReference type="PANTHER" id="PTHR11748">
    <property type="entry name" value="D-LACTATE DEHYDROGENASE"/>
    <property type="match status" value="1"/>
</dbReference>
<dbReference type="Pfam" id="PF01565">
    <property type="entry name" value="FAD_binding_4"/>
    <property type="match status" value="1"/>
</dbReference>
<evidence type="ECO:0000256" key="3">
    <source>
        <dbReference type="ARBA" id="ARBA00022827"/>
    </source>
</evidence>
<dbReference type="InterPro" id="IPR016164">
    <property type="entry name" value="FAD-linked_Oxase-like_C"/>
</dbReference>
<keyword evidence="2" id="KW-0285">Flavoprotein</keyword>
<proteinExistence type="inferred from homology"/>
<dbReference type="InterPro" id="IPR006094">
    <property type="entry name" value="Oxid_FAD_bind_N"/>
</dbReference>
<dbReference type="SUPFAM" id="SSF56176">
    <property type="entry name" value="FAD-binding/transporter-associated domain-like"/>
    <property type="match status" value="1"/>
</dbReference>
<protein>
    <submittedName>
        <fullName evidence="5">FAD-binding oxidoreductase</fullName>
    </submittedName>
</protein>
<comment type="caution">
    <text evidence="5">The sequence shown here is derived from an EMBL/GenBank/DDBJ whole genome shotgun (WGS) entry which is preliminary data.</text>
</comment>
<feature type="domain" description="FAD-binding PCMH-type" evidence="4">
    <location>
        <begin position="44"/>
        <end position="231"/>
    </location>
</feature>
<dbReference type="InterPro" id="IPR016166">
    <property type="entry name" value="FAD-bd_PCMH"/>
</dbReference>
<evidence type="ECO:0000256" key="2">
    <source>
        <dbReference type="ARBA" id="ARBA00022630"/>
    </source>
</evidence>
<evidence type="ECO:0000313" key="5">
    <source>
        <dbReference type="EMBL" id="MFC5496919.1"/>
    </source>
</evidence>
<dbReference type="Gene3D" id="3.30.43.10">
    <property type="entry name" value="Uridine Diphospho-n-acetylenolpyruvylglucosamine Reductase, domain 2"/>
    <property type="match status" value="1"/>
</dbReference>
<comment type="similarity">
    <text evidence="1">Belongs to the FAD-binding oxidoreductase/transferase type 4 family.</text>
</comment>
<gene>
    <name evidence="5" type="ORF">ACFPOE_05170</name>
</gene>
<evidence type="ECO:0000313" key="6">
    <source>
        <dbReference type="Proteomes" id="UP001596037"/>
    </source>
</evidence>
<dbReference type="InterPro" id="IPR016170">
    <property type="entry name" value="Cytok_DH_C_sf"/>
</dbReference>
<keyword evidence="6" id="KW-1185">Reference proteome</keyword>
<dbReference type="RefSeq" id="WP_376848951.1">
    <property type="nucleotide sequence ID" value="NZ_JBHSMF010000003.1"/>
</dbReference>
<evidence type="ECO:0000259" key="4">
    <source>
        <dbReference type="PROSITE" id="PS51387"/>
    </source>
</evidence>
<keyword evidence="3" id="KW-0274">FAD</keyword>
<dbReference type="Proteomes" id="UP001596037">
    <property type="component" value="Unassembled WGS sequence"/>
</dbReference>
<dbReference type="InterPro" id="IPR016167">
    <property type="entry name" value="FAD-bd_PCMH_sub1"/>
</dbReference>
<dbReference type="EMBL" id="JBHSMF010000003">
    <property type="protein sequence ID" value="MFC5496919.1"/>
    <property type="molecule type" value="Genomic_DNA"/>
</dbReference>
<dbReference type="PANTHER" id="PTHR11748:SF111">
    <property type="entry name" value="D-LACTATE DEHYDROGENASE, MITOCHONDRIAL-RELATED"/>
    <property type="match status" value="1"/>
</dbReference>